<reference evidence="3" key="1">
    <citation type="submission" date="2022-10" db="EMBL/GenBank/DDBJ databases">
        <title>Culturing micro-colonial fungi from biological soil crusts in the Mojave desert and describing Neophaeococcomyces mojavensis, and introducing the new genera and species Taxawa tesnikishii.</title>
        <authorList>
            <person name="Kurbessoian T."/>
            <person name="Stajich J.E."/>
        </authorList>
    </citation>
    <scope>NUCLEOTIDE SEQUENCE</scope>
    <source>
        <strain evidence="3">TK_1</strain>
    </source>
</reference>
<feature type="region of interest" description="Disordered" evidence="1">
    <location>
        <begin position="1"/>
        <end position="27"/>
    </location>
</feature>
<protein>
    <recommendedName>
        <fullName evidence="2">BTB domain-containing protein</fullName>
    </recommendedName>
</protein>
<evidence type="ECO:0000313" key="4">
    <source>
        <dbReference type="Proteomes" id="UP001172684"/>
    </source>
</evidence>
<evidence type="ECO:0000256" key="1">
    <source>
        <dbReference type="SAM" id="MobiDB-lite"/>
    </source>
</evidence>
<dbReference type="Proteomes" id="UP001172684">
    <property type="component" value="Unassembled WGS sequence"/>
</dbReference>
<feature type="region of interest" description="Disordered" evidence="1">
    <location>
        <begin position="436"/>
        <end position="457"/>
    </location>
</feature>
<dbReference type="Pfam" id="PF00651">
    <property type="entry name" value="BTB"/>
    <property type="match status" value="2"/>
</dbReference>
<keyword evidence="4" id="KW-1185">Reference proteome</keyword>
<accession>A0ABQ9P4A1</accession>
<dbReference type="InterPro" id="IPR000210">
    <property type="entry name" value="BTB/POZ_dom"/>
</dbReference>
<dbReference type="SMART" id="SM00225">
    <property type="entry name" value="BTB"/>
    <property type="match status" value="2"/>
</dbReference>
<proteinExistence type="predicted"/>
<sequence length="457" mass="51677">MTTAAANRSTDLQSKPPSQPPNCPGSPFPPCSAYDFNSLVRIKVGGGDNPKEFRAHRGVLTHSSSYFKAALSGHFKEGKDGEIDLPDDDPNVFEAFYYWLFTRQLWDPNTIAIAKAGSVPLTFDLLCKIFVFGDARGIPGLRNAAVDAILYKSGEQWIIMPTAIINYVYENTPKDSMLRKLAVDMVMKIFDAKKLSPECNPELLMDLVVAHQDSGKAYKRLSQAEWRKTNKCDNHDHAPAAPYSPPLYDTMVIVKVGKQKQEFFAHKGLICHYSTYFRAAFQGQFQEGITGVVELAKDNVEFFKIFFGWMYTGRLFEPPSEPGKIPLESTLLAKIYVFGDARGIPDLKNAAIDALFNRISYEWSLPTLIIPYVYANTLQSSPLRRFVVDMVVCGTYESEGFRDPIYKDNFTTDYLRDLAVELYDLKGARPRMSQEQWRNRDRCQYHDHSNAPAAETT</sequence>
<feature type="domain" description="BTB" evidence="2">
    <location>
        <begin position="38"/>
        <end position="109"/>
    </location>
</feature>
<feature type="domain" description="BTB" evidence="2">
    <location>
        <begin position="248"/>
        <end position="319"/>
    </location>
</feature>
<comment type="caution">
    <text evidence="3">The sequence shown here is derived from an EMBL/GenBank/DDBJ whole genome shotgun (WGS) entry which is preliminary data.</text>
</comment>
<feature type="compositionally biased region" description="Basic and acidic residues" evidence="1">
    <location>
        <begin position="437"/>
        <end position="449"/>
    </location>
</feature>
<dbReference type="EMBL" id="JAPDRL010000007">
    <property type="protein sequence ID" value="KAJ9668374.1"/>
    <property type="molecule type" value="Genomic_DNA"/>
</dbReference>
<dbReference type="SUPFAM" id="SSF54695">
    <property type="entry name" value="POZ domain"/>
    <property type="match status" value="2"/>
</dbReference>
<organism evidence="3 4">
    <name type="scientific">Coniosporium apollinis</name>
    <dbReference type="NCBI Taxonomy" id="61459"/>
    <lineage>
        <taxon>Eukaryota</taxon>
        <taxon>Fungi</taxon>
        <taxon>Dikarya</taxon>
        <taxon>Ascomycota</taxon>
        <taxon>Pezizomycotina</taxon>
        <taxon>Dothideomycetes</taxon>
        <taxon>Dothideomycetes incertae sedis</taxon>
        <taxon>Coniosporium</taxon>
    </lineage>
</organism>
<dbReference type="Gene3D" id="3.30.710.10">
    <property type="entry name" value="Potassium Channel Kv1.1, Chain A"/>
    <property type="match status" value="2"/>
</dbReference>
<gene>
    <name evidence="3" type="ORF">H2201_001422</name>
</gene>
<name>A0ABQ9P4A1_9PEZI</name>
<dbReference type="CDD" id="cd18186">
    <property type="entry name" value="BTB_POZ_ZBTB_KLHL-like"/>
    <property type="match status" value="2"/>
</dbReference>
<evidence type="ECO:0000313" key="3">
    <source>
        <dbReference type="EMBL" id="KAJ9668374.1"/>
    </source>
</evidence>
<dbReference type="PROSITE" id="PS50097">
    <property type="entry name" value="BTB"/>
    <property type="match status" value="2"/>
</dbReference>
<feature type="compositionally biased region" description="Polar residues" evidence="1">
    <location>
        <begin position="1"/>
        <end position="13"/>
    </location>
</feature>
<feature type="compositionally biased region" description="Pro residues" evidence="1">
    <location>
        <begin position="17"/>
        <end position="27"/>
    </location>
</feature>
<dbReference type="InterPro" id="IPR011333">
    <property type="entry name" value="SKP1/BTB/POZ_sf"/>
</dbReference>
<dbReference type="PANTHER" id="PTHR47843:SF2">
    <property type="entry name" value="BTB DOMAIN-CONTAINING PROTEIN"/>
    <property type="match status" value="1"/>
</dbReference>
<evidence type="ECO:0000259" key="2">
    <source>
        <dbReference type="PROSITE" id="PS50097"/>
    </source>
</evidence>
<dbReference type="PANTHER" id="PTHR47843">
    <property type="entry name" value="BTB DOMAIN-CONTAINING PROTEIN-RELATED"/>
    <property type="match status" value="1"/>
</dbReference>